<sequence length="433" mass="45430">MPAPLTGEWLSGPQLPANVYTTDFGGATSDARRLLLNTDGSYVYTEFESTFYPSSFGTTGYPITCQMMDVTVESGTFSVSGSKITFKAAKVDRVGAYSPDRLNNGCKRSSGIRTSKAGADVDTMAWSVTSGELTFKTGDGSAKYVRRTPATGTPTATGLSPELRGEWHSGNVSPVEYYNTATGKWAEASGTSVILKLHANSTYERTGLLVVTTYGCTSKLLVQEQGSVKPNGATLTFTPATSSATGYTCTPGKVSTQKNHIKPYSERATVTVDARGQQTLSLASGGGETRFNRPRGAAAQGQAGQAQAGQPQAGQGQSAGAVTPPAPTKWNARGEWDAVITTPGGTIRVRFGLDDDEPRILGSGFSGDDAVGWIQGNSQTGALRIGLEVEGEREVELNVTGKFNGDSYSGRFTATNADGEPLAGGTLTMTRRP</sequence>
<organism evidence="3 4">
    <name type="scientific">Deinococcus radiopugnans ATCC 19172</name>
    <dbReference type="NCBI Taxonomy" id="585398"/>
    <lineage>
        <taxon>Bacteria</taxon>
        <taxon>Thermotogati</taxon>
        <taxon>Deinococcota</taxon>
        <taxon>Deinococci</taxon>
        <taxon>Deinococcales</taxon>
        <taxon>Deinococcaceae</taxon>
        <taxon>Deinococcus</taxon>
    </lineage>
</organism>
<dbReference type="RefSeq" id="WP_139404484.1">
    <property type="nucleotide sequence ID" value="NZ_JACHEW010000027.1"/>
</dbReference>
<dbReference type="AlphaFoldDB" id="A0A5C4XY74"/>
<feature type="region of interest" description="Disordered" evidence="1">
    <location>
        <begin position="282"/>
        <end position="330"/>
    </location>
</feature>
<protein>
    <submittedName>
        <fullName evidence="3">Uncharacterized protein</fullName>
    </submittedName>
</protein>
<feature type="region of interest" description="Disordered" evidence="1">
    <location>
        <begin position="412"/>
        <end position="433"/>
    </location>
</feature>
<dbReference type="EMBL" id="VDMO01000025">
    <property type="protein sequence ID" value="TNM68084.1"/>
    <property type="molecule type" value="Genomic_DNA"/>
</dbReference>
<dbReference type="OrthoDB" id="59051at2"/>
<dbReference type="Proteomes" id="UP000313988">
    <property type="component" value="Unassembled WGS sequence"/>
</dbReference>
<accession>A0A5C4XY74</accession>
<evidence type="ECO:0000313" key="5">
    <source>
        <dbReference type="Proteomes" id="UP000629870"/>
    </source>
</evidence>
<reference evidence="3 4" key="1">
    <citation type="submission" date="2019-06" db="EMBL/GenBank/DDBJ databases">
        <title>Genome sequence of Deinococcus radiopugnans ATCC 19172.</title>
        <authorList>
            <person name="Maclea K.S."/>
            <person name="Maynard C.R."/>
        </authorList>
    </citation>
    <scope>NUCLEOTIDE SEQUENCE [LARGE SCALE GENOMIC DNA]</scope>
    <source>
        <strain evidence="3 4">ATCC 19172</strain>
    </source>
</reference>
<evidence type="ECO:0000256" key="1">
    <source>
        <dbReference type="SAM" id="MobiDB-lite"/>
    </source>
</evidence>
<evidence type="ECO:0000313" key="3">
    <source>
        <dbReference type="EMBL" id="TNM68084.1"/>
    </source>
</evidence>
<dbReference type="EMBL" id="JACHEW010000027">
    <property type="protein sequence ID" value="MBB6018291.1"/>
    <property type="molecule type" value="Genomic_DNA"/>
</dbReference>
<evidence type="ECO:0000313" key="2">
    <source>
        <dbReference type="EMBL" id="MBB6018291.1"/>
    </source>
</evidence>
<proteinExistence type="predicted"/>
<feature type="region of interest" description="Disordered" evidence="1">
    <location>
        <begin position="145"/>
        <end position="165"/>
    </location>
</feature>
<comment type="caution">
    <text evidence="3">The sequence shown here is derived from an EMBL/GenBank/DDBJ whole genome shotgun (WGS) entry which is preliminary data.</text>
</comment>
<dbReference type="Proteomes" id="UP000629870">
    <property type="component" value="Unassembled WGS sequence"/>
</dbReference>
<evidence type="ECO:0000313" key="4">
    <source>
        <dbReference type="Proteomes" id="UP000313988"/>
    </source>
</evidence>
<reference evidence="2 5" key="2">
    <citation type="submission" date="2020-08" db="EMBL/GenBank/DDBJ databases">
        <title>Genomic Encyclopedia of Type Strains, Phase IV (KMG-IV): sequencing the most valuable type-strain genomes for metagenomic binning, comparative biology and taxonomic classification.</title>
        <authorList>
            <person name="Goeker M."/>
        </authorList>
    </citation>
    <scope>NUCLEOTIDE SEQUENCE [LARGE SCALE GENOMIC DNA]</scope>
    <source>
        <strain evidence="2 5">DSM 12027</strain>
    </source>
</reference>
<feature type="compositionally biased region" description="Low complexity" evidence="1">
    <location>
        <begin position="147"/>
        <end position="158"/>
    </location>
</feature>
<feature type="compositionally biased region" description="Low complexity" evidence="1">
    <location>
        <begin position="296"/>
        <end position="321"/>
    </location>
</feature>
<keyword evidence="5" id="KW-1185">Reference proteome</keyword>
<gene>
    <name evidence="3" type="ORF">FHR04_17285</name>
    <name evidence="2" type="ORF">HNQ04_003569</name>
</gene>
<name>A0A5C4XY74_9DEIO</name>